<evidence type="ECO:0000313" key="2">
    <source>
        <dbReference type="Proteomes" id="UP000315252"/>
    </source>
</evidence>
<dbReference type="AlphaFoldDB" id="A0A545TX80"/>
<comment type="caution">
    <text evidence="1">The sequence shown here is derived from an EMBL/GenBank/DDBJ whole genome shotgun (WGS) entry which is preliminary data.</text>
</comment>
<dbReference type="EMBL" id="VHSH01000002">
    <property type="protein sequence ID" value="TQV81833.1"/>
    <property type="molecule type" value="Genomic_DNA"/>
</dbReference>
<dbReference type="Proteomes" id="UP000315252">
    <property type="component" value="Unassembled WGS sequence"/>
</dbReference>
<gene>
    <name evidence="1" type="ORF">FKG95_06230</name>
</gene>
<protein>
    <submittedName>
        <fullName evidence="1">Uncharacterized protein</fullName>
    </submittedName>
</protein>
<keyword evidence="2" id="KW-1185">Reference proteome</keyword>
<reference evidence="1 2" key="1">
    <citation type="submission" date="2019-06" db="EMBL/GenBank/DDBJ databases">
        <title>Whole genome sequence for Rhodospirillaceae sp. R148.</title>
        <authorList>
            <person name="Wang G."/>
        </authorList>
    </citation>
    <scope>NUCLEOTIDE SEQUENCE [LARGE SCALE GENOMIC DNA]</scope>
    <source>
        <strain evidence="1 2">R148</strain>
    </source>
</reference>
<proteinExistence type="predicted"/>
<dbReference type="OrthoDB" id="9827827at2"/>
<sequence>MAPESLFALLEATKIIHPTSIRELRVSNGTVVMELGGFPWWLPFEEAKSIGNSSAIIEFTSVSRARLTESCLTSDPFKEDLENFNITNLAQAAWNKGGSAEVFCSEPVENPISLLTSLDRFLIDNQCPFQHSEFFHCGEIITDFINLSKSSAFQMAKGPSAVCEFVSKELSTQDVKHTITRSPISYVKGYLIQWWDGFLICEDAKISWSVNES</sequence>
<organism evidence="1 2">
    <name type="scientific">Denitrobaculum tricleocarpae</name>
    <dbReference type="NCBI Taxonomy" id="2591009"/>
    <lineage>
        <taxon>Bacteria</taxon>
        <taxon>Pseudomonadati</taxon>
        <taxon>Pseudomonadota</taxon>
        <taxon>Alphaproteobacteria</taxon>
        <taxon>Rhodospirillales</taxon>
        <taxon>Rhodospirillaceae</taxon>
        <taxon>Denitrobaculum</taxon>
    </lineage>
</organism>
<evidence type="ECO:0000313" key="1">
    <source>
        <dbReference type="EMBL" id="TQV81833.1"/>
    </source>
</evidence>
<name>A0A545TX80_9PROT</name>
<dbReference type="RefSeq" id="WP_142895464.1">
    <property type="nucleotide sequence ID" value="NZ_ML660053.1"/>
</dbReference>
<accession>A0A545TX80</accession>